<evidence type="ECO:0000313" key="3">
    <source>
        <dbReference type="RefSeq" id="XP_033537066.1"/>
    </source>
</evidence>
<dbReference type="EMBL" id="ML975151">
    <property type="protein sequence ID" value="KAF1815435.1"/>
    <property type="molecule type" value="Genomic_DNA"/>
</dbReference>
<evidence type="ECO:0000313" key="2">
    <source>
        <dbReference type="Proteomes" id="UP000504638"/>
    </source>
</evidence>
<gene>
    <name evidence="1 3" type="ORF">P152DRAFT_455142</name>
</gene>
<dbReference type="AlphaFoldDB" id="A0A6G1GBH8"/>
<name>A0A6G1GBH8_9PEZI</name>
<organism evidence="1">
    <name type="scientific">Eremomyces bilateralis CBS 781.70</name>
    <dbReference type="NCBI Taxonomy" id="1392243"/>
    <lineage>
        <taxon>Eukaryota</taxon>
        <taxon>Fungi</taxon>
        <taxon>Dikarya</taxon>
        <taxon>Ascomycota</taxon>
        <taxon>Pezizomycotina</taxon>
        <taxon>Dothideomycetes</taxon>
        <taxon>Dothideomycetes incertae sedis</taxon>
        <taxon>Eremomycetales</taxon>
        <taxon>Eremomycetaceae</taxon>
        <taxon>Eremomyces</taxon>
    </lineage>
</organism>
<keyword evidence="2" id="KW-1185">Reference proteome</keyword>
<proteinExistence type="predicted"/>
<reference evidence="3" key="3">
    <citation type="submission" date="2025-04" db="UniProtKB">
        <authorList>
            <consortium name="RefSeq"/>
        </authorList>
    </citation>
    <scope>IDENTIFICATION</scope>
    <source>
        <strain evidence="3">CBS 781.70</strain>
    </source>
</reference>
<dbReference type="Proteomes" id="UP000504638">
    <property type="component" value="Unplaced"/>
</dbReference>
<dbReference type="RefSeq" id="XP_033537066.1">
    <property type="nucleotide sequence ID" value="XM_033678736.1"/>
</dbReference>
<dbReference type="GeneID" id="54419306"/>
<evidence type="ECO:0000313" key="1">
    <source>
        <dbReference type="EMBL" id="KAF1815435.1"/>
    </source>
</evidence>
<accession>A0A6G1GBH8</accession>
<protein>
    <submittedName>
        <fullName evidence="1 3">Uncharacterized protein</fullName>
    </submittedName>
</protein>
<sequence length="56" mass="6377">MESKHRKNVQAICGYAGGRTFGVLRPNPNISPASMQLETAYMKRYWTGLHVLLRLD</sequence>
<reference evidence="3" key="2">
    <citation type="submission" date="2020-04" db="EMBL/GenBank/DDBJ databases">
        <authorList>
            <consortium name="NCBI Genome Project"/>
        </authorList>
    </citation>
    <scope>NUCLEOTIDE SEQUENCE</scope>
    <source>
        <strain evidence="3">CBS 781.70</strain>
    </source>
</reference>
<reference evidence="1 3" key="1">
    <citation type="submission" date="2020-01" db="EMBL/GenBank/DDBJ databases">
        <authorList>
            <consortium name="DOE Joint Genome Institute"/>
            <person name="Haridas S."/>
            <person name="Albert R."/>
            <person name="Binder M."/>
            <person name="Bloem J."/>
            <person name="Labutti K."/>
            <person name="Salamov A."/>
            <person name="Andreopoulos B."/>
            <person name="Baker S.E."/>
            <person name="Barry K."/>
            <person name="Bills G."/>
            <person name="Bluhm B.H."/>
            <person name="Cannon C."/>
            <person name="Castanera R."/>
            <person name="Culley D.E."/>
            <person name="Daum C."/>
            <person name="Ezra D."/>
            <person name="Gonzalez J.B."/>
            <person name="Henrissat B."/>
            <person name="Kuo A."/>
            <person name="Liang C."/>
            <person name="Lipzen A."/>
            <person name="Lutzoni F."/>
            <person name="Magnuson J."/>
            <person name="Mondo S."/>
            <person name="Nolan M."/>
            <person name="Ohm R."/>
            <person name="Pangilinan J."/>
            <person name="Park H.-J."/>
            <person name="Ramirez L."/>
            <person name="Alfaro M."/>
            <person name="Sun H."/>
            <person name="Tritt A."/>
            <person name="Yoshinaga Y."/>
            <person name="Zwiers L.-H."/>
            <person name="Turgeon B.G."/>
            <person name="Goodwin S.B."/>
            <person name="Spatafora J.W."/>
            <person name="Crous P.W."/>
            <person name="Grigoriev I.V."/>
        </authorList>
    </citation>
    <scope>NUCLEOTIDE SEQUENCE</scope>
    <source>
        <strain evidence="1 3">CBS 781.70</strain>
    </source>
</reference>